<gene>
    <name evidence="2" type="ORF">C24_LOCUS18799</name>
</gene>
<evidence type="ECO:0000313" key="3">
    <source>
        <dbReference type="Proteomes" id="UP000434276"/>
    </source>
</evidence>
<dbReference type="PANTHER" id="PTHR34682">
    <property type="entry name" value="AT HOOK MOTIF-CONTAINING PROTEIN"/>
    <property type="match status" value="1"/>
</dbReference>
<accession>A0A5S9XUK9</accession>
<feature type="region of interest" description="Disordered" evidence="1">
    <location>
        <begin position="1"/>
        <end position="33"/>
    </location>
</feature>
<sequence>MNSPPPSSNDGLAKRKRGRPRKDENSTPKPDMNLVGKVVTGVIEGSFDAGYLLNVKVKDSDTQLRGLVFIPGRVTPITPENDVAPLVKMYGREDIKNNQTDHSFPTDQPMQDAAVTTTDMDISESSRALVLVPQATNGQAKEATKDEDGVIEGQADTRLVEFFPTPGTMMMTAQPNLVLVPKETEQQKTTGGSHGFDLMEEEPVRQGEKVPEELLQLELGNKTTLSVDNNITTTETPDPKTSGFIVNLFEGQDKKADTNMEEEEATPSVQ</sequence>
<reference evidence="2 3" key="1">
    <citation type="submission" date="2019-12" db="EMBL/GenBank/DDBJ databases">
        <authorList>
            <person name="Jiao W.-B."/>
            <person name="Schneeberger K."/>
        </authorList>
    </citation>
    <scope>NUCLEOTIDE SEQUENCE [LARGE SCALE GENOMIC DNA]</scope>
    <source>
        <strain evidence="3">cv. C24</strain>
    </source>
</reference>
<dbReference type="InterPro" id="IPR045881">
    <property type="entry name" value="MNM1-like"/>
</dbReference>
<dbReference type="AlphaFoldDB" id="A0A5S9XUK9"/>
<dbReference type="EMBL" id="CACSHJ010000095">
    <property type="protein sequence ID" value="CAA0396064.1"/>
    <property type="molecule type" value="Genomic_DNA"/>
</dbReference>
<protein>
    <recommendedName>
        <fullName evidence="4">AT hook motif-containing protein</fullName>
    </recommendedName>
</protein>
<name>A0A5S9XUK9_ARATH</name>
<dbReference type="OrthoDB" id="1910926at2759"/>
<evidence type="ECO:0008006" key="4">
    <source>
        <dbReference type="Google" id="ProtNLM"/>
    </source>
</evidence>
<evidence type="ECO:0000256" key="1">
    <source>
        <dbReference type="SAM" id="MobiDB-lite"/>
    </source>
</evidence>
<proteinExistence type="predicted"/>
<dbReference type="PANTHER" id="PTHR34682:SF14">
    <property type="entry name" value="DNA BINDING PROTEIN"/>
    <property type="match status" value="1"/>
</dbReference>
<dbReference type="ExpressionAtlas" id="A0A5S9XUK9">
    <property type="expression patterns" value="baseline and differential"/>
</dbReference>
<dbReference type="Proteomes" id="UP000434276">
    <property type="component" value="Unassembled WGS sequence"/>
</dbReference>
<evidence type="ECO:0000313" key="2">
    <source>
        <dbReference type="EMBL" id="CAA0396064.1"/>
    </source>
</evidence>
<organism evidence="2 3">
    <name type="scientific">Arabidopsis thaliana</name>
    <name type="common">Mouse-ear cress</name>
    <dbReference type="NCBI Taxonomy" id="3702"/>
    <lineage>
        <taxon>Eukaryota</taxon>
        <taxon>Viridiplantae</taxon>
        <taxon>Streptophyta</taxon>
        <taxon>Embryophyta</taxon>
        <taxon>Tracheophyta</taxon>
        <taxon>Spermatophyta</taxon>
        <taxon>Magnoliopsida</taxon>
        <taxon>eudicotyledons</taxon>
        <taxon>Gunneridae</taxon>
        <taxon>Pentapetalae</taxon>
        <taxon>rosids</taxon>
        <taxon>malvids</taxon>
        <taxon>Brassicales</taxon>
        <taxon>Brassicaceae</taxon>
        <taxon>Camelineae</taxon>
        <taxon>Arabidopsis</taxon>
    </lineage>
</organism>